<gene>
    <name evidence="3" type="ORF">METZ01_LOCUS289600</name>
</gene>
<feature type="region of interest" description="Disordered" evidence="1">
    <location>
        <begin position="1"/>
        <end position="27"/>
    </location>
</feature>
<protein>
    <recommendedName>
        <fullName evidence="2">Chorismate-utilising enzyme C-terminal domain-containing protein</fullName>
    </recommendedName>
</protein>
<evidence type="ECO:0000256" key="1">
    <source>
        <dbReference type="SAM" id="MobiDB-lite"/>
    </source>
</evidence>
<dbReference type="AlphaFoldDB" id="A0A382LJI0"/>
<dbReference type="Gene3D" id="3.60.120.10">
    <property type="entry name" value="Anthranilate synthase"/>
    <property type="match status" value="1"/>
</dbReference>
<feature type="non-terminal residue" evidence="3">
    <location>
        <position position="1"/>
    </location>
</feature>
<dbReference type="Pfam" id="PF00425">
    <property type="entry name" value="Chorismate_bind"/>
    <property type="match status" value="1"/>
</dbReference>
<dbReference type="PRINTS" id="PR00095">
    <property type="entry name" value="ANTSNTHASEI"/>
</dbReference>
<dbReference type="InterPro" id="IPR005801">
    <property type="entry name" value="ADC_synthase"/>
</dbReference>
<dbReference type="InterPro" id="IPR019999">
    <property type="entry name" value="Anth_synth_I-like"/>
</dbReference>
<feature type="region of interest" description="Disordered" evidence="1">
    <location>
        <begin position="106"/>
        <end position="128"/>
    </location>
</feature>
<accession>A0A382LJI0</accession>
<dbReference type="PANTHER" id="PTHR11236:SF9">
    <property type="entry name" value="ANTHRANILATE SYNTHASE COMPONENT 1"/>
    <property type="match status" value="1"/>
</dbReference>
<dbReference type="PANTHER" id="PTHR11236">
    <property type="entry name" value="AMINOBENZOATE/ANTHRANILATE SYNTHASE"/>
    <property type="match status" value="1"/>
</dbReference>
<proteinExistence type="predicted"/>
<sequence length="296" mass="32832">PLDPTSIPRSSDYSPDKISSNMSPDDHRVMVDKSKDYVVEGDVIQVVVSQRFSRPSSAHPFQIYRSLRAINPSPYMYYLDLDGFQIVGASPEMLVQVENGVVATHPIAGTRPRSEDEEEDNRLEQELRTDEKERAEHIMLLDLGRNDIGRVSEPGTVVPSGILEVEKYSHVMHLVSHVEGRLREGFSNYDALRACFPAGTVSGAPKIRAMEIVAELENDRRGPYAGAIGYFDFKGNMDTCITIRTLVMKDGIAHVQAGGGIVYDSEPETEFDETIHKASAVMRAIEAAELTLESFS</sequence>
<organism evidence="3">
    <name type="scientific">marine metagenome</name>
    <dbReference type="NCBI Taxonomy" id="408172"/>
    <lineage>
        <taxon>unclassified sequences</taxon>
        <taxon>metagenomes</taxon>
        <taxon>ecological metagenomes</taxon>
    </lineage>
</organism>
<reference evidence="3" key="1">
    <citation type="submission" date="2018-05" db="EMBL/GenBank/DDBJ databases">
        <authorList>
            <person name="Lanie J.A."/>
            <person name="Ng W.-L."/>
            <person name="Kazmierczak K.M."/>
            <person name="Andrzejewski T.M."/>
            <person name="Davidsen T.M."/>
            <person name="Wayne K.J."/>
            <person name="Tettelin H."/>
            <person name="Glass J.I."/>
            <person name="Rusch D."/>
            <person name="Podicherti R."/>
            <person name="Tsui H.-C.T."/>
            <person name="Winkler M.E."/>
        </authorList>
    </citation>
    <scope>NUCLEOTIDE SEQUENCE</scope>
</reference>
<dbReference type="GO" id="GO:0000162">
    <property type="term" value="P:L-tryptophan biosynthetic process"/>
    <property type="evidence" value="ECO:0007669"/>
    <property type="project" value="TreeGrafter"/>
</dbReference>
<name>A0A382LJI0_9ZZZZ</name>
<feature type="compositionally biased region" description="Polar residues" evidence="1">
    <location>
        <begin position="7"/>
        <end position="23"/>
    </location>
</feature>
<feature type="domain" description="Chorismate-utilising enzyme C-terminal" evidence="2">
    <location>
        <begin position="25"/>
        <end position="277"/>
    </location>
</feature>
<evidence type="ECO:0000313" key="3">
    <source>
        <dbReference type="EMBL" id="SVC36746.1"/>
    </source>
</evidence>
<dbReference type="InterPro" id="IPR015890">
    <property type="entry name" value="Chorismate_C"/>
</dbReference>
<evidence type="ECO:0000259" key="2">
    <source>
        <dbReference type="Pfam" id="PF00425"/>
    </source>
</evidence>
<dbReference type="EMBL" id="UINC01087411">
    <property type="protein sequence ID" value="SVC36746.1"/>
    <property type="molecule type" value="Genomic_DNA"/>
</dbReference>
<dbReference type="SUPFAM" id="SSF56322">
    <property type="entry name" value="ADC synthase"/>
    <property type="match status" value="1"/>
</dbReference>